<evidence type="ECO:0008006" key="4">
    <source>
        <dbReference type="Google" id="ProtNLM"/>
    </source>
</evidence>
<proteinExistence type="predicted"/>
<keyword evidence="1" id="KW-0812">Transmembrane</keyword>
<gene>
    <name evidence="2" type="ORF">M5K25_003386</name>
</gene>
<dbReference type="PANTHER" id="PTHR33605">
    <property type="entry name" value="EARLY NODULIN-93"/>
    <property type="match status" value="1"/>
</dbReference>
<protein>
    <recommendedName>
        <fullName evidence="4">Early nodulin-93-like</fullName>
    </recommendedName>
</protein>
<feature type="transmembrane region" description="Helical" evidence="1">
    <location>
        <begin position="114"/>
        <end position="138"/>
    </location>
</feature>
<keyword evidence="1" id="KW-1133">Transmembrane helix</keyword>
<organism evidence="2 3">
    <name type="scientific">Dendrobium thyrsiflorum</name>
    <name type="common">Pinecone-like raceme dendrobium</name>
    <name type="synonym">Orchid</name>
    <dbReference type="NCBI Taxonomy" id="117978"/>
    <lineage>
        <taxon>Eukaryota</taxon>
        <taxon>Viridiplantae</taxon>
        <taxon>Streptophyta</taxon>
        <taxon>Embryophyta</taxon>
        <taxon>Tracheophyta</taxon>
        <taxon>Spermatophyta</taxon>
        <taxon>Magnoliopsida</taxon>
        <taxon>Liliopsida</taxon>
        <taxon>Asparagales</taxon>
        <taxon>Orchidaceae</taxon>
        <taxon>Epidendroideae</taxon>
        <taxon>Malaxideae</taxon>
        <taxon>Dendrobiinae</taxon>
        <taxon>Dendrobium</taxon>
    </lineage>
</organism>
<feature type="transmembrane region" description="Helical" evidence="1">
    <location>
        <begin position="47"/>
        <end position="69"/>
    </location>
</feature>
<dbReference type="Proteomes" id="UP001552299">
    <property type="component" value="Unassembled WGS sequence"/>
</dbReference>
<reference evidence="2 3" key="1">
    <citation type="journal article" date="2024" name="Plant Biotechnol. J.">
        <title>Dendrobium thyrsiflorum genome and its molecular insights into genes involved in important horticultural traits.</title>
        <authorList>
            <person name="Chen B."/>
            <person name="Wang J.Y."/>
            <person name="Zheng P.J."/>
            <person name="Li K.L."/>
            <person name="Liang Y.M."/>
            <person name="Chen X.F."/>
            <person name="Zhang C."/>
            <person name="Zhao X."/>
            <person name="He X."/>
            <person name="Zhang G.Q."/>
            <person name="Liu Z.J."/>
            <person name="Xu Q."/>
        </authorList>
    </citation>
    <scope>NUCLEOTIDE SEQUENCE [LARGE SCALE GENOMIC DNA]</scope>
    <source>
        <strain evidence="2">GZMU011</strain>
    </source>
</reference>
<feature type="transmembrane region" description="Helical" evidence="1">
    <location>
        <begin position="144"/>
        <end position="163"/>
    </location>
</feature>
<keyword evidence="1" id="KW-0472">Membrane</keyword>
<name>A0ABD0VRN4_DENTH</name>
<dbReference type="Pfam" id="PF03386">
    <property type="entry name" value="ENOD93"/>
    <property type="match status" value="2"/>
</dbReference>
<dbReference type="AlphaFoldDB" id="A0ABD0VRN4"/>
<evidence type="ECO:0000313" key="2">
    <source>
        <dbReference type="EMBL" id="KAL0925078.1"/>
    </source>
</evidence>
<comment type="caution">
    <text evidence="2">The sequence shown here is derived from an EMBL/GenBank/DDBJ whole genome shotgun (WGS) entry which is preliminary data.</text>
</comment>
<keyword evidence="3" id="KW-1185">Reference proteome</keyword>
<accession>A0ABD0VRN4</accession>
<dbReference type="InterPro" id="IPR005050">
    <property type="entry name" value="Enod93"/>
</dbReference>
<evidence type="ECO:0000313" key="3">
    <source>
        <dbReference type="Proteomes" id="UP001552299"/>
    </source>
</evidence>
<dbReference type="EMBL" id="JANQDX010000004">
    <property type="protein sequence ID" value="KAL0925078.1"/>
    <property type="molecule type" value="Genomic_DNA"/>
</dbReference>
<evidence type="ECO:0000256" key="1">
    <source>
        <dbReference type="SAM" id="Phobius"/>
    </source>
</evidence>
<dbReference type="PANTHER" id="PTHR33605:SF3">
    <property type="entry name" value="EARLY NODULIN-LIKE PROTEIN"/>
    <property type="match status" value="1"/>
</dbReference>
<sequence>MGIPSDVVGVRGSKRSSFVVAASPNEPRVIDNKTSPTQDAVQRGLKMAIIVGSVVAVPTLVGCRVIPWAKANLNHTAQALSISAAAISTFFITADKAILKNARRNTIDAVWRGLKMAIIAGSVVAVPTLVGCRVIPWAKANLNHTAQALSISAATISAFFITADKAILKNARENAIGKYDKSFGHEAAPTQR</sequence>